<sequence length="99" mass="11006">MEVSAIQAKHLTNKGKLFLPEFASNSSGKKTLGFIKKPHAIIPYPVALGKFSEERTLRRCIIMSRDLASFISLLPSMMRRKIRAGESNPTLSRTSRSSA</sequence>
<reference evidence="1 2" key="1">
    <citation type="journal article" date="2008" name="PLoS Genet.">
        <title>Genomic islands in the pathogenic filamentous fungus Aspergillus fumigatus.</title>
        <authorList>
            <person name="Fedorova N.D."/>
            <person name="Khaldi N."/>
            <person name="Joardar V.S."/>
            <person name="Maiti R."/>
            <person name="Amedeo P."/>
            <person name="Anderson M.J."/>
            <person name="Crabtree J."/>
            <person name="Silva J.C."/>
            <person name="Badger J.H."/>
            <person name="Albarraq A."/>
            <person name="Angiuoli S."/>
            <person name="Bussey H."/>
            <person name="Bowyer P."/>
            <person name="Cotty P.J."/>
            <person name="Dyer P.S."/>
            <person name="Egan A."/>
            <person name="Galens K."/>
            <person name="Fraser-Liggett C.M."/>
            <person name="Haas B.J."/>
            <person name="Inman J.M."/>
            <person name="Kent R."/>
            <person name="Lemieux S."/>
            <person name="Malavazi I."/>
            <person name="Orvis J."/>
            <person name="Roemer T."/>
            <person name="Ronning C.M."/>
            <person name="Sundaram J.P."/>
            <person name="Sutton G."/>
            <person name="Turner G."/>
            <person name="Venter J.C."/>
            <person name="White O.R."/>
            <person name="Whitty B.R."/>
            <person name="Youngman P."/>
            <person name="Wolfe K.H."/>
            <person name="Goldman G.H."/>
            <person name="Wortman J.R."/>
            <person name="Jiang B."/>
            <person name="Denning D.W."/>
            <person name="Nierman W.C."/>
        </authorList>
    </citation>
    <scope>NUCLEOTIDE SEQUENCE [LARGE SCALE GENOMIC DNA]</scope>
    <source>
        <strain evidence="2">CBS 144.89 / FGSC A1163 / CEA10</strain>
    </source>
</reference>
<name>B0Y6P5_ASPFC</name>
<keyword evidence="2" id="KW-1185">Reference proteome</keyword>
<dbReference type="HOGENOM" id="CLU_2319887_0_0_1"/>
<proteinExistence type="predicted"/>
<protein>
    <submittedName>
        <fullName evidence="1">Uncharacterized protein</fullName>
    </submittedName>
</protein>
<evidence type="ECO:0000313" key="1">
    <source>
        <dbReference type="EMBL" id="EDP50430.1"/>
    </source>
</evidence>
<evidence type="ECO:0000313" key="2">
    <source>
        <dbReference type="Proteomes" id="UP000001699"/>
    </source>
</evidence>
<organism evidence="1 2">
    <name type="scientific">Aspergillus fumigatus (strain CBS 144.89 / FGSC A1163 / CEA10)</name>
    <name type="common">Neosartorya fumigata</name>
    <dbReference type="NCBI Taxonomy" id="451804"/>
    <lineage>
        <taxon>Eukaryota</taxon>
        <taxon>Fungi</taxon>
        <taxon>Dikarya</taxon>
        <taxon>Ascomycota</taxon>
        <taxon>Pezizomycotina</taxon>
        <taxon>Eurotiomycetes</taxon>
        <taxon>Eurotiomycetidae</taxon>
        <taxon>Eurotiales</taxon>
        <taxon>Aspergillaceae</taxon>
        <taxon>Aspergillus</taxon>
        <taxon>Aspergillus subgen. Fumigati</taxon>
    </lineage>
</organism>
<dbReference type="EMBL" id="DS499598">
    <property type="protein sequence ID" value="EDP50430.1"/>
    <property type="molecule type" value="Genomic_DNA"/>
</dbReference>
<gene>
    <name evidence="1" type="ORF">AFUB_067680</name>
</gene>
<dbReference type="VEuPathDB" id="FungiDB:AFUB_067680"/>
<dbReference type="Proteomes" id="UP000001699">
    <property type="component" value="Unassembled WGS sequence"/>
</dbReference>
<accession>B0Y6P5</accession>
<dbReference type="AlphaFoldDB" id="B0Y6P5"/>